<dbReference type="AlphaFoldDB" id="A0A1J1IK54"/>
<dbReference type="Proteomes" id="UP000183832">
    <property type="component" value="Unassembled WGS sequence"/>
</dbReference>
<gene>
    <name evidence="1" type="ORF">CLUMA_CG013415</name>
</gene>
<protein>
    <submittedName>
        <fullName evidence="1">CLUMA_CG013415, isoform A</fullName>
    </submittedName>
</protein>
<keyword evidence="2" id="KW-1185">Reference proteome</keyword>
<dbReference type="EMBL" id="CVRI01000054">
    <property type="protein sequence ID" value="CRL00138.1"/>
    <property type="molecule type" value="Genomic_DNA"/>
</dbReference>
<proteinExistence type="predicted"/>
<sequence length="60" mass="6985">MKQLKERGSSQKVISLDELKYDEDGIDSNYPRLSHFVRTLRVIIVAVWLIRCCQIVGHNI</sequence>
<organism evidence="1 2">
    <name type="scientific">Clunio marinus</name>
    <dbReference type="NCBI Taxonomy" id="568069"/>
    <lineage>
        <taxon>Eukaryota</taxon>
        <taxon>Metazoa</taxon>
        <taxon>Ecdysozoa</taxon>
        <taxon>Arthropoda</taxon>
        <taxon>Hexapoda</taxon>
        <taxon>Insecta</taxon>
        <taxon>Pterygota</taxon>
        <taxon>Neoptera</taxon>
        <taxon>Endopterygota</taxon>
        <taxon>Diptera</taxon>
        <taxon>Nematocera</taxon>
        <taxon>Chironomoidea</taxon>
        <taxon>Chironomidae</taxon>
        <taxon>Clunio</taxon>
    </lineage>
</organism>
<evidence type="ECO:0000313" key="1">
    <source>
        <dbReference type="EMBL" id="CRL00138.1"/>
    </source>
</evidence>
<evidence type="ECO:0000313" key="2">
    <source>
        <dbReference type="Proteomes" id="UP000183832"/>
    </source>
</evidence>
<name>A0A1J1IK54_9DIPT</name>
<reference evidence="1 2" key="1">
    <citation type="submission" date="2015-04" db="EMBL/GenBank/DDBJ databases">
        <authorList>
            <person name="Syromyatnikov M.Y."/>
            <person name="Popov V.N."/>
        </authorList>
    </citation>
    <scope>NUCLEOTIDE SEQUENCE [LARGE SCALE GENOMIC DNA]</scope>
</reference>
<accession>A0A1J1IK54</accession>